<organism evidence="4 5">
    <name type="scientific">Stratiformator vulcanicus</name>
    <dbReference type="NCBI Taxonomy" id="2527980"/>
    <lineage>
        <taxon>Bacteria</taxon>
        <taxon>Pseudomonadati</taxon>
        <taxon>Planctomycetota</taxon>
        <taxon>Planctomycetia</taxon>
        <taxon>Planctomycetales</taxon>
        <taxon>Planctomycetaceae</taxon>
        <taxon>Stratiformator</taxon>
    </lineage>
</organism>
<dbReference type="InterPro" id="IPR051262">
    <property type="entry name" value="SMP-30/CGR1_Lactonase"/>
</dbReference>
<dbReference type="PANTHER" id="PTHR47572:SF4">
    <property type="entry name" value="LACTONASE DRP35"/>
    <property type="match status" value="1"/>
</dbReference>
<protein>
    <submittedName>
        <fullName evidence="4">Gluconolactonase</fullName>
        <ecNumber evidence="4">3.1.1.17</ecNumber>
    </submittedName>
</protein>
<dbReference type="Pfam" id="PF08450">
    <property type="entry name" value="SGL"/>
    <property type="match status" value="1"/>
</dbReference>
<feature type="chain" id="PRO_5022163569" evidence="2">
    <location>
        <begin position="28"/>
        <end position="346"/>
    </location>
</feature>
<dbReference type="AlphaFoldDB" id="A0A517R397"/>
<proteinExistence type="predicted"/>
<reference evidence="4 5" key="1">
    <citation type="submission" date="2019-02" db="EMBL/GenBank/DDBJ databases">
        <title>Deep-cultivation of Planctomycetes and their phenomic and genomic characterization uncovers novel biology.</title>
        <authorList>
            <person name="Wiegand S."/>
            <person name="Jogler M."/>
            <person name="Boedeker C."/>
            <person name="Pinto D."/>
            <person name="Vollmers J."/>
            <person name="Rivas-Marin E."/>
            <person name="Kohn T."/>
            <person name="Peeters S.H."/>
            <person name="Heuer A."/>
            <person name="Rast P."/>
            <person name="Oberbeckmann S."/>
            <person name="Bunk B."/>
            <person name="Jeske O."/>
            <person name="Meyerdierks A."/>
            <person name="Storesund J.E."/>
            <person name="Kallscheuer N."/>
            <person name="Luecker S."/>
            <person name="Lage O.M."/>
            <person name="Pohl T."/>
            <person name="Merkel B.J."/>
            <person name="Hornburger P."/>
            <person name="Mueller R.-W."/>
            <person name="Bruemmer F."/>
            <person name="Labrenz M."/>
            <person name="Spormann A.M."/>
            <person name="Op den Camp H."/>
            <person name="Overmann J."/>
            <person name="Amann R."/>
            <person name="Jetten M.S.M."/>
            <person name="Mascher T."/>
            <person name="Medema M.H."/>
            <person name="Devos D.P."/>
            <person name="Kaster A.-K."/>
            <person name="Ovreas L."/>
            <person name="Rohde M."/>
            <person name="Galperin M.Y."/>
            <person name="Jogler C."/>
        </authorList>
    </citation>
    <scope>NUCLEOTIDE SEQUENCE [LARGE SCALE GENOMIC DNA]</scope>
    <source>
        <strain evidence="4 5">Pan189</strain>
    </source>
</reference>
<feature type="signal peptide" evidence="2">
    <location>
        <begin position="1"/>
        <end position="27"/>
    </location>
</feature>
<evidence type="ECO:0000256" key="1">
    <source>
        <dbReference type="ARBA" id="ARBA00022801"/>
    </source>
</evidence>
<name>A0A517R397_9PLAN</name>
<dbReference type="KEGG" id="svp:Pan189_27410"/>
<evidence type="ECO:0000313" key="5">
    <source>
        <dbReference type="Proteomes" id="UP000317318"/>
    </source>
</evidence>
<keyword evidence="5" id="KW-1185">Reference proteome</keyword>
<evidence type="ECO:0000259" key="3">
    <source>
        <dbReference type="Pfam" id="PF08450"/>
    </source>
</evidence>
<dbReference type="InterPro" id="IPR011042">
    <property type="entry name" value="6-blade_b-propeller_TolB-like"/>
</dbReference>
<dbReference type="SUPFAM" id="SSF63829">
    <property type="entry name" value="Calcium-dependent phosphotriesterase"/>
    <property type="match status" value="1"/>
</dbReference>
<dbReference type="Gene3D" id="2.120.10.30">
    <property type="entry name" value="TolB, C-terminal domain"/>
    <property type="match status" value="1"/>
</dbReference>
<evidence type="ECO:0000256" key="2">
    <source>
        <dbReference type="SAM" id="SignalP"/>
    </source>
</evidence>
<dbReference type="EMBL" id="CP036268">
    <property type="protein sequence ID" value="QDT38350.1"/>
    <property type="molecule type" value="Genomic_DNA"/>
</dbReference>
<keyword evidence="1 4" id="KW-0378">Hydrolase</keyword>
<dbReference type="InterPro" id="IPR013658">
    <property type="entry name" value="SGL"/>
</dbReference>
<feature type="domain" description="SMP-30/Gluconolactonase/LRE-like region" evidence="3">
    <location>
        <begin position="67"/>
        <end position="326"/>
    </location>
</feature>
<sequence precursor="true">MNQRNLTKRILSMIASFGIVATTAAVAAAQGTANYPVIGNVHRNTPQLDALIDPEAKIEVVASGFDWSEGPVWSPGDGGGLLFSDVPANTIFRWQNRIGVDIYMQPSGFTGVSGKSRESGSNGLAFDAQGRLVLCEHGDRRVSVLTKGGGKMTLTDNFEGKRFNSPNDLVIHSDGAIFFTDPPYGVAQEKRELDFCGVYRLDKDAGLQLLTNEFTRPNGIALSPDERTLYIAQSDPKAALWKAFPLAEDGTLGEGRILRNATEKVPDWPGLPDGLKVDTAGNIWASGPGGVWVMNPDGKLLGRIDTGERISNVGWGDDGSTLYMTSDMYLCRVRTKAKGLVFRGEE</sequence>
<dbReference type="EC" id="3.1.1.17" evidence="4"/>
<gene>
    <name evidence="4" type="primary">gnl_3</name>
    <name evidence="4" type="ORF">Pan189_27410</name>
</gene>
<keyword evidence="2" id="KW-0732">Signal</keyword>
<dbReference type="PANTHER" id="PTHR47572">
    <property type="entry name" value="LIPOPROTEIN-RELATED"/>
    <property type="match status" value="1"/>
</dbReference>
<evidence type="ECO:0000313" key="4">
    <source>
        <dbReference type="EMBL" id="QDT38350.1"/>
    </source>
</evidence>
<dbReference type="RefSeq" id="WP_310820453.1">
    <property type="nucleotide sequence ID" value="NZ_CP036268.1"/>
</dbReference>
<dbReference type="GO" id="GO:0004341">
    <property type="term" value="F:gluconolactonase activity"/>
    <property type="evidence" value="ECO:0007669"/>
    <property type="project" value="UniProtKB-EC"/>
</dbReference>
<accession>A0A517R397</accession>
<dbReference type="Proteomes" id="UP000317318">
    <property type="component" value="Chromosome"/>
</dbReference>